<protein>
    <recommendedName>
        <fullName evidence="2">Autotransporter domain-containing protein</fullName>
    </recommendedName>
</protein>
<dbReference type="InterPro" id="IPR005546">
    <property type="entry name" value="Autotransporte_beta"/>
</dbReference>
<dbReference type="PROSITE" id="PS51208">
    <property type="entry name" value="AUTOTRANSPORTER"/>
    <property type="match status" value="1"/>
</dbReference>
<dbReference type="GeneID" id="96607185"/>
<evidence type="ECO:0000313" key="4">
    <source>
        <dbReference type="Proteomes" id="UP000565455"/>
    </source>
</evidence>
<sequence length="2127" mass="204641">MTPTLSLRAAQMCGSVRAKSLFSMPSLSGQPTVLICHGTVRSRERFLVTATTTLALIVSFSAHAAEQSQPQVVIGADGRDGKVVIIGRNTSATPGQAGGDLTLIDVDTAAAGLDPAVTLQIGSKGGRGGRGDDFGLGSVFGANGGAGGAVSVTLLEDVAGLGDQVSSGARPEFKPIPRFLVFSRGGDGGFALTNFGGGGDAGPVALTVSSMVSTVGQAFLGVRVSATGGNAGSGGVAADQTAFRKGGTGGSASLVVTPSGQVSTDGAGATAAIVESIGGAGGNRGTGTAYSKPEVTQGGIGGPARLDMAGTIRTAGDYAFGALVQSIGGRGGSQGDAGGRDGARGGDGGTVTVIQRGTVVTQGDYALGIVAQSVGGPGGRGGDGIFGGGKGGDAATGGSVTLTNSGTVTTGGTGAIGLVAQSIGGGSADTALPLSPLAVRSEANGGGAGGRTLWFSTGGTGGTGGRGATAEIVDAGGRIVTAGDAAYGALVQSIGGSGGIGGDAFTANAFFSVGLGGSGGGGGDGGLARFTGVGGTVETGGDGATAVLVQSIGGGGGAGGEARTKAVGVGLSASWAIGGSGGRGGQGGSAVIESGSTVTTVGLGADGLAALSIGGGGGVGGLANAQAITAPLVTPTGKALPSFAFSTAIGGSGGDGGAGGAARVANTGLVTTYGDGATGLLALSVGGGGGIGGGATAYALAVAPPQQMAVAATTILGGTGGGGGNGGSATITNRGTVRTSGDGASGIEALSIGGGGGTGGGATATSNTLSLRQNIAITRGIGGKNRDRSGGEGGGGGTGGDVTVTQAGRVTTGGDAAIGVLALSVGGGGGNAGPASAVATSGVSFDKTLNEVLGKLPIADTLSVSDTVGGSGGVGNRGGTVRVTNEGTVLTGGSNATGIQAHSIGGGGGNGGEVSGAATGTFKITRQLGGSGGTGSMGGPVAVFNAATGTVATSGDGAHGILAQSIGGGGGTGGSLAAGTDVAPDAVGEIWQQIKQAIGVEAYQQWAADKNNKDDRKSLEQFLKDIKASDTYKGLADKLKKSDFGKALKSYSTGISNYLDTQKKTGTKLPNVSATLALGGDGASGGSGGEVNVKNEGTITTLGASAHGIMAQSIGGGGGQGGVSFAQATNATNIAATVGGSGGTGNTGGPVGILNLGTVATEGNAAYGLYAQSIGGGGGTGVGASVDSQVNKGLTLNLNVGGRGGVGAHGGDVTIENRGTIATAGIEAHAVVAQSIGGGGGSFAAPAGDDAADDGTTKDGSGSDAKSGAKDDTKSDAKALTDALLAALDIVQIAPPEDPASVSAKSGSLTLGGSGAMAGNGGTVRIVQDGTVATSGFGAVGILAQSIGGGGGLASVAAGPGGHKYTFGLGGTGGAAGDGGSIQVRMGASAQILTTGDAAPALLLQSIGGGGGYGGAHQAMGYAIPYGLADGSSGSGGAVRVNLEQGSVIHTAGTQSHGIVAQSLGGGGGLLVGLSGETAMQPVRSRAVTGSGGDISIESAGSIIASGLDAHAILAQSGVQRTDGSLEPDPSRSGKIVIRVSGLVTGGSGAGAAMRVEGGHDNRIAIEEGAVVSAASGRAIVGAFTTGTITNRGTLIGDVDLTGGGQTGRVLFDNGFDGAASAILRTGPDGVIALGDGGRLRNGAILDIGGVGKVARATITGNFEQTESGRLLVDIAPLATDPALRNDLLTVTGTASLRGVVEPHVIDGLSPGRYTFLRAGQVENVGASATGSSISSGAIPISWTIVSTGNSIALVPQAHFTAPVGVTLTEDQRSVAQGLQDAWDGNTTKLGTLYGRFLSVDSSKAYAAALDELKPESNQDNLTDRTLDTRKGLQRAMSCPAFTGTGTLLREGECVWGRITSAHTTQSATADDVGYRQTALSYQSGLQTEFAPDWFFGLTGAYTRAIQSDPDRITGTTSDAADVSAALKHQIGPWLLAASANLGYSWADNKRLIDFGGATATARSKSGILTAGGRLRASYQVLFGDWYLKPYADLDLLYSYSPAYSETGAPGFNLDMRPVAKTLVAFSPMMEIGGRIDLDGGRWVRPYGTLGVTLLSDDHFTGKASFNGTGALGLFATESSIPDRLGEVGLGFQVSLGGGIEVTGEYQGQVGDHFLSHAGTARMQLRF</sequence>
<dbReference type="Proteomes" id="UP000565455">
    <property type="component" value="Unassembled WGS sequence"/>
</dbReference>
<proteinExistence type="predicted"/>
<dbReference type="EMBL" id="JACJIM010000013">
    <property type="protein sequence ID" value="MBA9066174.1"/>
    <property type="molecule type" value="Genomic_DNA"/>
</dbReference>
<dbReference type="SMART" id="SM00869">
    <property type="entry name" value="Autotransporter"/>
    <property type="match status" value="1"/>
</dbReference>
<feature type="region of interest" description="Disordered" evidence="1">
    <location>
        <begin position="1244"/>
        <end position="1274"/>
    </location>
</feature>
<name>A0ABR6DLJ6_9HYPH</name>
<evidence type="ECO:0000256" key="1">
    <source>
        <dbReference type="SAM" id="MobiDB-lite"/>
    </source>
</evidence>
<evidence type="ECO:0000313" key="3">
    <source>
        <dbReference type="EMBL" id="MBA9066174.1"/>
    </source>
</evidence>
<feature type="compositionally biased region" description="Gly residues" evidence="1">
    <location>
        <begin position="791"/>
        <end position="800"/>
    </location>
</feature>
<feature type="domain" description="Autotransporter" evidence="2">
    <location>
        <begin position="1848"/>
        <end position="2127"/>
    </location>
</feature>
<organism evidence="3 4">
    <name type="scientific">Methylobacterium fujisawaense</name>
    <dbReference type="NCBI Taxonomy" id="107400"/>
    <lineage>
        <taxon>Bacteria</taxon>
        <taxon>Pseudomonadati</taxon>
        <taxon>Pseudomonadota</taxon>
        <taxon>Alphaproteobacteria</taxon>
        <taxon>Hyphomicrobiales</taxon>
        <taxon>Methylobacteriaceae</taxon>
        <taxon>Methylobacterium</taxon>
    </lineage>
</organism>
<accession>A0ABR6DLJ6</accession>
<comment type="caution">
    <text evidence="3">The sequence shown here is derived from an EMBL/GenBank/DDBJ whole genome shotgun (WGS) entry which is preliminary data.</text>
</comment>
<reference evidence="3 4" key="1">
    <citation type="submission" date="2020-08" db="EMBL/GenBank/DDBJ databases">
        <title>Genomic Encyclopedia of Type Strains, Phase IV (KMG-IV): sequencing the most valuable type-strain genomes for metagenomic binning, comparative biology and taxonomic classification.</title>
        <authorList>
            <person name="Goeker M."/>
        </authorList>
    </citation>
    <scope>NUCLEOTIDE SEQUENCE [LARGE SCALE GENOMIC DNA]</scope>
    <source>
        <strain evidence="3 4">DSM 5686</strain>
    </source>
</reference>
<evidence type="ECO:0000259" key="2">
    <source>
        <dbReference type="PROSITE" id="PS51208"/>
    </source>
</evidence>
<dbReference type="RefSeq" id="WP_246410958.1">
    <property type="nucleotide sequence ID" value="NZ_JACJIM010000013.1"/>
</dbReference>
<dbReference type="InterPro" id="IPR036709">
    <property type="entry name" value="Autotransporte_beta_dom_sf"/>
</dbReference>
<keyword evidence="4" id="KW-1185">Reference proteome</keyword>
<dbReference type="SUPFAM" id="SSF103515">
    <property type="entry name" value="Autotransporter"/>
    <property type="match status" value="1"/>
</dbReference>
<gene>
    <name evidence="3" type="ORF">GGQ91_005601</name>
</gene>
<feature type="region of interest" description="Disordered" evidence="1">
    <location>
        <begin position="781"/>
        <end position="801"/>
    </location>
</feature>